<feature type="transmembrane region" description="Helical" evidence="1">
    <location>
        <begin position="6"/>
        <end position="28"/>
    </location>
</feature>
<proteinExistence type="predicted"/>
<sequence>MTFDLFTIIGGATAFLLTLLSVLATPFLRFSRGRAGMKKQEEGAAPAISIVLYTHDLARELERNLPAFLHQDYHGEYKVIVVVDKGDTETEDILKRNAAEPRLYTTYIPSTSRYMSRKKLAITVGVKAAKTDWVVVTEPTCRPADAHWLSGMARMCKPEKNLVTTFTQYAGASTFRHFYHLLMESQLLRLAHRHTAFSTDSPCVAFRKAEFISRNGFLGNLQFNCGEYDFLVNKYAAAEKTSIALDPALPLIEEFPSDKSWKRKRLNDRAIRKSMLRRHACRALFRYDMFTLHLAFVVNLSLMTVSIITRHWLLAGATAVLLLCWAVAHSLSGKRVANALNVPIGTFSMLPMLLSAGWYRLLLFIRFQATDKNEFTTHKL</sequence>
<dbReference type="InterPro" id="IPR001173">
    <property type="entry name" value="Glyco_trans_2-like"/>
</dbReference>
<dbReference type="Proteomes" id="UP000016648">
    <property type="component" value="Unassembled WGS sequence"/>
</dbReference>
<feature type="transmembrane region" description="Helical" evidence="1">
    <location>
        <begin position="340"/>
        <end position="359"/>
    </location>
</feature>
<feature type="domain" description="Glycosyltransferase 2-like" evidence="2">
    <location>
        <begin position="49"/>
        <end position="186"/>
    </location>
</feature>
<feature type="transmembrane region" description="Helical" evidence="1">
    <location>
        <begin position="284"/>
        <end position="305"/>
    </location>
</feature>
<dbReference type="SUPFAM" id="SSF53448">
    <property type="entry name" value="Nucleotide-diphospho-sugar transferases"/>
    <property type="match status" value="1"/>
</dbReference>
<dbReference type="RefSeq" id="WP_021590557.1">
    <property type="nucleotide sequence ID" value="NZ_AWEY01000039.1"/>
</dbReference>
<dbReference type="EC" id="2.4.-.-" evidence="3"/>
<dbReference type="Pfam" id="PF00535">
    <property type="entry name" value="Glycos_transf_2"/>
    <property type="match status" value="1"/>
</dbReference>
<accession>U2P3M1</accession>
<dbReference type="Gene3D" id="3.90.550.10">
    <property type="entry name" value="Spore Coat Polysaccharide Biosynthesis Protein SpsA, Chain A"/>
    <property type="match status" value="1"/>
</dbReference>
<reference evidence="3 4" key="1">
    <citation type="submission" date="2013-08" db="EMBL/GenBank/DDBJ databases">
        <authorList>
            <person name="Durkin A.S."/>
            <person name="Haft D.R."/>
            <person name="McCorrison J."/>
            <person name="Torralba M."/>
            <person name="Gillis M."/>
            <person name="Haft D.H."/>
            <person name="Methe B."/>
            <person name="Sutton G."/>
            <person name="Nelson K.E."/>
        </authorList>
    </citation>
    <scope>NUCLEOTIDE SEQUENCE [LARGE SCALE GENOMIC DNA]</scope>
    <source>
        <strain evidence="3 4">F0067</strain>
    </source>
</reference>
<keyword evidence="4" id="KW-1185">Reference proteome</keyword>
<dbReference type="PATRIC" id="fig|1115809.3.peg.2335"/>
<evidence type="ECO:0000259" key="2">
    <source>
        <dbReference type="Pfam" id="PF00535"/>
    </source>
</evidence>
<dbReference type="InterPro" id="IPR029044">
    <property type="entry name" value="Nucleotide-diphossugar_trans"/>
</dbReference>
<keyword evidence="3" id="KW-0808">Transferase</keyword>
<evidence type="ECO:0000313" key="4">
    <source>
        <dbReference type="Proteomes" id="UP000016648"/>
    </source>
</evidence>
<keyword evidence="1" id="KW-0472">Membrane</keyword>
<dbReference type="EMBL" id="AWEY01000039">
    <property type="protein sequence ID" value="ERK38294.1"/>
    <property type="molecule type" value="Genomic_DNA"/>
</dbReference>
<protein>
    <submittedName>
        <fullName evidence="3">Glycosyltransferase, group 2 family protein</fullName>
        <ecNumber evidence="3">2.4.-.-</ecNumber>
    </submittedName>
</protein>
<organism evidence="3 4">
    <name type="scientific">Segatella baroniae F0067</name>
    <dbReference type="NCBI Taxonomy" id="1115809"/>
    <lineage>
        <taxon>Bacteria</taxon>
        <taxon>Pseudomonadati</taxon>
        <taxon>Bacteroidota</taxon>
        <taxon>Bacteroidia</taxon>
        <taxon>Bacteroidales</taxon>
        <taxon>Prevotellaceae</taxon>
        <taxon>Segatella</taxon>
    </lineage>
</organism>
<evidence type="ECO:0000256" key="1">
    <source>
        <dbReference type="SAM" id="Phobius"/>
    </source>
</evidence>
<keyword evidence="1" id="KW-0812">Transmembrane</keyword>
<dbReference type="AlphaFoldDB" id="U2P3M1"/>
<evidence type="ECO:0000313" key="3">
    <source>
        <dbReference type="EMBL" id="ERK38294.1"/>
    </source>
</evidence>
<name>U2P3M1_9BACT</name>
<dbReference type="GO" id="GO:0016757">
    <property type="term" value="F:glycosyltransferase activity"/>
    <property type="evidence" value="ECO:0007669"/>
    <property type="project" value="UniProtKB-KW"/>
</dbReference>
<feature type="transmembrane region" description="Helical" evidence="1">
    <location>
        <begin position="311"/>
        <end position="328"/>
    </location>
</feature>
<keyword evidence="3" id="KW-0328">Glycosyltransferase</keyword>
<gene>
    <name evidence="3" type="ORF">HMPREF9135_0894</name>
</gene>
<comment type="caution">
    <text evidence="3">The sequence shown here is derived from an EMBL/GenBank/DDBJ whole genome shotgun (WGS) entry which is preliminary data.</text>
</comment>
<keyword evidence="1" id="KW-1133">Transmembrane helix</keyword>